<dbReference type="Pfam" id="PF11127">
    <property type="entry name" value="YgaP-like_TM"/>
    <property type="match status" value="1"/>
</dbReference>
<dbReference type="AlphaFoldDB" id="A0A0P9D007"/>
<evidence type="ECO:0000256" key="1">
    <source>
        <dbReference type="SAM" id="Phobius"/>
    </source>
</evidence>
<dbReference type="EMBL" id="LJCR01000632">
    <property type="protein sequence ID" value="KPV52188.1"/>
    <property type="molecule type" value="Genomic_DNA"/>
</dbReference>
<accession>A0A0P9D007</accession>
<feature type="transmembrane region" description="Helical" evidence="1">
    <location>
        <begin position="35"/>
        <end position="55"/>
    </location>
</feature>
<sequence length="69" mass="7489">NMSTRDRDIRLALVGPLAVLSLFFLHGIWMVVVGAIGLIFLATSATGFCPLYYLLGKRTPSRAAAEKAH</sequence>
<evidence type="ECO:0000313" key="3">
    <source>
        <dbReference type="EMBL" id="KPV52188.1"/>
    </source>
</evidence>
<comment type="caution">
    <text evidence="3">The sequence shown here is derived from an EMBL/GenBank/DDBJ whole genome shotgun (WGS) entry which is preliminary data.</text>
</comment>
<keyword evidence="4" id="KW-1185">Reference proteome</keyword>
<keyword evidence="1" id="KW-0472">Membrane</keyword>
<dbReference type="Proteomes" id="UP000050509">
    <property type="component" value="Unassembled WGS sequence"/>
</dbReference>
<evidence type="ECO:0000313" key="4">
    <source>
        <dbReference type="Proteomes" id="UP000050509"/>
    </source>
</evidence>
<feature type="non-terminal residue" evidence="3">
    <location>
        <position position="1"/>
    </location>
</feature>
<keyword evidence="1" id="KW-0812">Transmembrane</keyword>
<feature type="domain" description="Inner membrane protein YgaP-like transmembrane" evidence="2">
    <location>
        <begin position="1"/>
        <end position="59"/>
    </location>
</feature>
<dbReference type="InterPro" id="IPR021309">
    <property type="entry name" value="YgaP-like_TM"/>
</dbReference>
<organism evidence="3 4">
    <name type="scientific">Kouleothrix aurantiaca</name>
    <dbReference type="NCBI Taxonomy" id="186479"/>
    <lineage>
        <taxon>Bacteria</taxon>
        <taxon>Bacillati</taxon>
        <taxon>Chloroflexota</taxon>
        <taxon>Chloroflexia</taxon>
        <taxon>Chloroflexales</taxon>
        <taxon>Roseiflexineae</taxon>
        <taxon>Roseiflexaceae</taxon>
        <taxon>Kouleothrix</taxon>
    </lineage>
</organism>
<keyword evidence="1" id="KW-1133">Transmembrane helix</keyword>
<evidence type="ECO:0000259" key="2">
    <source>
        <dbReference type="Pfam" id="PF11127"/>
    </source>
</evidence>
<reference evidence="3 4" key="1">
    <citation type="submission" date="2015-09" db="EMBL/GenBank/DDBJ databases">
        <title>Draft genome sequence of Kouleothrix aurantiaca JCM 19913.</title>
        <authorList>
            <person name="Hemp J."/>
        </authorList>
    </citation>
    <scope>NUCLEOTIDE SEQUENCE [LARGE SCALE GENOMIC DNA]</scope>
    <source>
        <strain evidence="3 4">COM-B</strain>
    </source>
</reference>
<feature type="transmembrane region" description="Helical" evidence="1">
    <location>
        <begin position="12"/>
        <end position="29"/>
    </location>
</feature>
<name>A0A0P9D007_9CHLR</name>
<proteinExistence type="predicted"/>
<protein>
    <recommendedName>
        <fullName evidence="2">Inner membrane protein YgaP-like transmembrane domain-containing protein</fullName>
    </recommendedName>
</protein>
<gene>
    <name evidence="3" type="ORF">SE17_16995</name>
</gene>